<dbReference type="PANTHER" id="PTHR13225">
    <property type="entry name" value="MISEXPRESSION SUPPRESSOR OF RAS 6"/>
    <property type="match status" value="1"/>
</dbReference>
<evidence type="ECO:0000313" key="3">
    <source>
        <dbReference type="EMBL" id="KAK2178623.1"/>
    </source>
</evidence>
<dbReference type="EMBL" id="JAODUO010000536">
    <property type="protein sequence ID" value="KAK2178623.1"/>
    <property type="molecule type" value="Genomic_DNA"/>
</dbReference>
<dbReference type="Proteomes" id="UP001209878">
    <property type="component" value="Unassembled WGS sequence"/>
</dbReference>
<keyword evidence="2" id="KW-0472">Membrane</keyword>
<evidence type="ECO:0000313" key="4">
    <source>
        <dbReference type="Proteomes" id="UP001209878"/>
    </source>
</evidence>
<protein>
    <submittedName>
        <fullName evidence="3">Uncharacterized protein</fullName>
    </submittedName>
</protein>
<gene>
    <name evidence="3" type="ORF">NP493_537g01000</name>
</gene>
<name>A0AAD9KVT9_RIDPI</name>
<reference evidence="3" key="1">
    <citation type="journal article" date="2023" name="Mol. Biol. Evol.">
        <title>Third-Generation Sequencing Reveals the Adaptive Role of the Epigenome in Three Deep-Sea Polychaetes.</title>
        <authorList>
            <person name="Perez M."/>
            <person name="Aroh O."/>
            <person name="Sun Y."/>
            <person name="Lan Y."/>
            <person name="Juniper S.K."/>
            <person name="Young C.R."/>
            <person name="Angers B."/>
            <person name="Qian P.Y."/>
        </authorList>
    </citation>
    <scope>NUCLEOTIDE SEQUENCE</scope>
    <source>
        <strain evidence="3">R07B-5</strain>
    </source>
</reference>
<dbReference type="AlphaFoldDB" id="A0AAD9KVT9"/>
<organism evidence="3 4">
    <name type="scientific">Ridgeia piscesae</name>
    <name type="common">Tubeworm</name>
    <dbReference type="NCBI Taxonomy" id="27915"/>
    <lineage>
        <taxon>Eukaryota</taxon>
        <taxon>Metazoa</taxon>
        <taxon>Spiralia</taxon>
        <taxon>Lophotrochozoa</taxon>
        <taxon>Annelida</taxon>
        <taxon>Polychaeta</taxon>
        <taxon>Sedentaria</taxon>
        <taxon>Canalipalpata</taxon>
        <taxon>Sabellida</taxon>
        <taxon>Siboglinidae</taxon>
        <taxon>Ridgeia</taxon>
    </lineage>
</organism>
<keyword evidence="2" id="KW-1133">Transmembrane helix</keyword>
<dbReference type="Pfam" id="PF12640">
    <property type="entry name" value="UPF0489"/>
    <property type="match status" value="1"/>
</dbReference>
<keyword evidence="2" id="KW-0812">Transmembrane</keyword>
<feature type="transmembrane region" description="Helical" evidence="2">
    <location>
        <begin position="12"/>
        <end position="30"/>
    </location>
</feature>
<comment type="caution">
    <text evidence="3">The sequence shown here is derived from an EMBL/GenBank/DDBJ whole genome shotgun (WGS) entry which is preliminary data.</text>
</comment>
<dbReference type="PROSITE" id="PS51257">
    <property type="entry name" value="PROKAR_LIPOPROTEIN"/>
    <property type="match status" value="1"/>
</dbReference>
<accession>A0AAD9KVT9</accession>
<keyword evidence="4" id="KW-1185">Reference proteome</keyword>
<dbReference type="PANTHER" id="PTHR13225:SF3">
    <property type="entry name" value="UPF0489 PROTEIN C5ORF22"/>
    <property type="match status" value="1"/>
</dbReference>
<sequence length="528" mass="59821">MRLLHLKTWLRVGIPLFLLSLACLVVYNAFHGLSDKLTIQGWRDFHREKEEPQRQQDSVYKWHDIKSKRSNRITLAVVEEHHEVIPYWFKAARMGIIPKYGNTLIHFDGHSDFAPPEYDRRMPFFHFPNTKEEMESLMQANDRFIQGAMITGLITRVIFVKPSWDTNNTDAYSKAVVDVGLLSFNNSNQPTYGACVYVPPDGEKACMFVKPSTAASEGDDGTDITIVDIHDVGEFKPSRRGSYEEIEDEKALQQLKSTRDWIGGTGNIILDIDEDYFGVDLPAQGLVDSGLDWDTVTIFHFTLGRIFCPTRIDHEPRGNRMLRELISSFIRLCRRSVHSDDDTCASVAVDPAIGVINKLMLAYWTRDQEIFCAKNSQEIYNSATELTMVSSLFSINHLRVLVEFGFCFETSPASGFFRDVGHGKIGLCMGFNTPNDSVVVVHKPDAAEVGARTSQLRQMLEIIDARHRPSVVTLCRSVRDGYTPKSVFSSIEANILGIFKDLPGHYDVVYDENLYGGKGGWPHRHKRA</sequence>
<comment type="similarity">
    <text evidence="1">Belongs to the UPF0489 family.</text>
</comment>
<evidence type="ECO:0000256" key="2">
    <source>
        <dbReference type="SAM" id="Phobius"/>
    </source>
</evidence>
<proteinExistence type="inferred from homology"/>
<dbReference type="InterPro" id="IPR024131">
    <property type="entry name" value="UPF0489"/>
</dbReference>
<evidence type="ECO:0000256" key="1">
    <source>
        <dbReference type="ARBA" id="ARBA00007099"/>
    </source>
</evidence>